<dbReference type="EMBL" id="PTQR01000123">
    <property type="protein sequence ID" value="TKX18894.1"/>
    <property type="molecule type" value="Genomic_DNA"/>
</dbReference>
<dbReference type="Proteomes" id="UP000308133">
    <property type="component" value="Unassembled WGS sequence"/>
</dbReference>
<evidence type="ECO:0000313" key="7">
    <source>
        <dbReference type="EMBL" id="TKX18894.1"/>
    </source>
</evidence>
<evidence type="ECO:0000313" key="8">
    <source>
        <dbReference type="Proteomes" id="UP000308133"/>
    </source>
</evidence>
<dbReference type="PRINTS" id="PR00420">
    <property type="entry name" value="RNGMNOXGNASE"/>
</dbReference>
<evidence type="ECO:0000256" key="4">
    <source>
        <dbReference type="ARBA" id="ARBA00023002"/>
    </source>
</evidence>
<dbReference type="SUPFAM" id="SSF52833">
    <property type="entry name" value="Thioredoxin-like"/>
    <property type="match status" value="1"/>
</dbReference>
<evidence type="ECO:0000259" key="5">
    <source>
        <dbReference type="Pfam" id="PF01494"/>
    </source>
</evidence>
<dbReference type="InterPro" id="IPR050641">
    <property type="entry name" value="RIFMO-like"/>
</dbReference>
<dbReference type="InterPro" id="IPR036188">
    <property type="entry name" value="FAD/NAD-bd_sf"/>
</dbReference>
<evidence type="ECO:0000259" key="6">
    <source>
        <dbReference type="Pfam" id="PF07976"/>
    </source>
</evidence>
<dbReference type="InterPro" id="IPR012941">
    <property type="entry name" value="Phe_hydrox_C_dim_dom"/>
</dbReference>
<keyword evidence="2" id="KW-0285">Flavoprotein</keyword>
<comment type="caution">
    <text evidence="7">The sequence shown here is derived from an EMBL/GenBank/DDBJ whole genome shotgun (WGS) entry which is preliminary data.</text>
</comment>
<dbReference type="GO" id="GO:0071949">
    <property type="term" value="F:FAD binding"/>
    <property type="evidence" value="ECO:0007669"/>
    <property type="project" value="InterPro"/>
</dbReference>
<dbReference type="PANTHER" id="PTHR43004">
    <property type="entry name" value="TRK SYSTEM POTASSIUM UPTAKE PROTEIN"/>
    <property type="match status" value="1"/>
</dbReference>
<gene>
    <name evidence="7" type="ORF">C1H76_8783</name>
</gene>
<name>A0A4U7ATG2_9PEZI</name>
<dbReference type="GO" id="GO:0016709">
    <property type="term" value="F:oxidoreductase activity, acting on paired donors, with incorporation or reduction of molecular oxygen, NAD(P)H as one donor, and incorporation of one atom of oxygen"/>
    <property type="evidence" value="ECO:0007669"/>
    <property type="project" value="UniProtKB-ARBA"/>
</dbReference>
<accession>A0A4U7ATG2</accession>
<dbReference type="SUPFAM" id="SSF51905">
    <property type="entry name" value="FAD/NAD(P)-binding domain"/>
    <property type="match status" value="1"/>
</dbReference>
<sequence>MSETEVDVFISGAGPAGLILAYSLARLGHKVFICDAADKAHPAFPFYGRATTLFPRSQETLDQLGLFDDLAQDAFISGESIAYKNGQPINRAWNISDRAIGLETTFFRAPLNLRLKYSEDIFRNRLRELGVVVQAPLKLKTFDLDSHDHLVISSCERPNGECIKIRSRYIVGCDGGSSTVRQIADIPFIGEKKTDYWVRMDGVIRTNLPEARKGVCAIETDTHGNVLWLPLDHGATRIGYSLRAKLFEKYGIQMTAEQAIYEAKQALQPFDLDFERLEWYTVYGIQQHVAATFRHRERVLLVGEAAHTHSSGAAQGMNTAVQDVASLSWRLSGVLRGWYKDAVLDNYSEERHESAEELIQSDKTISMLMSGKKPDDMKDRTESPHELLSQFMRGRQAALTSGLGISYPPNLLNDVGKSIQNHQLLPGHRAPDALVQKPGIASITTRLFELTRYDAKFRLLVFTGLPKHTMSDLQSLRRQVNDSFSRFDRVCNLVTIVLGHGAAFDEHLGVQRFGTGCWDPDGGAHAMYGMDTTAGGLVLVRPDDIVGLVVPFGDFKPVSEYLERVAHAEKVLEAKESDLIGTATGTGQFLGQNESSPAFSLLPS</sequence>
<dbReference type="Gene3D" id="3.40.30.20">
    <property type="match status" value="1"/>
</dbReference>
<dbReference type="InterPro" id="IPR036249">
    <property type="entry name" value="Thioredoxin-like_sf"/>
</dbReference>
<dbReference type="Gene3D" id="3.50.50.60">
    <property type="entry name" value="FAD/NAD(P)-binding domain"/>
    <property type="match status" value="1"/>
</dbReference>
<dbReference type="Pfam" id="PF07976">
    <property type="entry name" value="Phe_hydrox_dim"/>
    <property type="match status" value="1"/>
</dbReference>
<dbReference type="SUPFAM" id="SSF54373">
    <property type="entry name" value="FAD-linked reductases, C-terminal domain"/>
    <property type="match status" value="1"/>
</dbReference>
<keyword evidence="4" id="KW-0560">Oxidoreductase</keyword>
<organism evidence="7 8">
    <name type="scientific">Elsinoe australis</name>
    <dbReference type="NCBI Taxonomy" id="40998"/>
    <lineage>
        <taxon>Eukaryota</taxon>
        <taxon>Fungi</taxon>
        <taxon>Dikarya</taxon>
        <taxon>Ascomycota</taxon>
        <taxon>Pezizomycotina</taxon>
        <taxon>Dothideomycetes</taxon>
        <taxon>Dothideomycetidae</taxon>
        <taxon>Myriangiales</taxon>
        <taxon>Elsinoaceae</taxon>
        <taxon>Elsinoe</taxon>
    </lineage>
</organism>
<dbReference type="InterPro" id="IPR002938">
    <property type="entry name" value="FAD-bd"/>
</dbReference>
<keyword evidence="3" id="KW-0274">FAD</keyword>
<dbReference type="PANTHER" id="PTHR43004:SF5">
    <property type="entry name" value="FAD-BINDING DOMAIN-CONTAINING PROTEIN"/>
    <property type="match status" value="1"/>
</dbReference>
<dbReference type="InterPro" id="IPR038220">
    <property type="entry name" value="PHOX_C_sf"/>
</dbReference>
<proteinExistence type="inferred from homology"/>
<evidence type="ECO:0000256" key="2">
    <source>
        <dbReference type="ARBA" id="ARBA00022630"/>
    </source>
</evidence>
<protein>
    <submittedName>
        <fullName evidence="7">Phenol hydroxylase-like protein 2</fullName>
    </submittedName>
</protein>
<dbReference type="Gene3D" id="3.30.9.10">
    <property type="entry name" value="D-Amino Acid Oxidase, subunit A, domain 2"/>
    <property type="match status" value="1"/>
</dbReference>
<feature type="domain" description="Phenol hydroxylase-like C-terminal dimerisation" evidence="6">
    <location>
        <begin position="522"/>
        <end position="567"/>
    </location>
</feature>
<reference evidence="7 8" key="1">
    <citation type="submission" date="2018-02" db="EMBL/GenBank/DDBJ databases">
        <title>Draft genome sequences of Elsinoe sp., causing black scab on jojoba.</title>
        <authorList>
            <person name="Stodart B."/>
            <person name="Jeffress S."/>
            <person name="Ash G."/>
            <person name="Arun Chinnappa K."/>
        </authorList>
    </citation>
    <scope>NUCLEOTIDE SEQUENCE [LARGE SCALE GENOMIC DNA]</scope>
    <source>
        <strain evidence="7 8">Hillstone_2</strain>
    </source>
</reference>
<dbReference type="Pfam" id="PF01494">
    <property type="entry name" value="FAD_binding_3"/>
    <property type="match status" value="1"/>
</dbReference>
<evidence type="ECO:0000256" key="3">
    <source>
        <dbReference type="ARBA" id="ARBA00022827"/>
    </source>
</evidence>
<feature type="domain" description="FAD-binding" evidence="5">
    <location>
        <begin position="5"/>
        <end position="360"/>
    </location>
</feature>
<dbReference type="AlphaFoldDB" id="A0A4U7ATG2"/>
<comment type="similarity">
    <text evidence="1">Belongs to the PheA/TfdB FAD monooxygenase family.</text>
</comment>
<evidence type="ECO:0000256" key="1">
    <source>
        <dbReference type="ARBA" id="ARBA00007801"/>
    </source>
</evidence>